<dbReference type="Gene3D" id="1.20.1530.20">
    <property type="match status" value="1"/>
</dbReference>
<keyword evidence="5 8" id="KW-0812">Transmembrane</keyword>
<dbReference type="InterPro" id="IPR038770">
    <property type="entry name" value="Na+/solute_symporter_sf"/>
</dbReference>
<dbReference type="PROSITE" id="PS51202">
    <property type="entry name" value="RCK_C"/>
    <property type="match status" value="1"/>
</dbReference>
<evidence type="ECO:0000256" key="4">
    <source>
        <dbReference type="ARBA" id="ARBA00022538"/>
    </source>
</evidence>
<comment type="subcellular location">
    <subcellularLocation>
        <location evidence="1">Membrane</location>
        <topology evidence="1">Multi-pass membrane protein</topology>
    </subcellularLocation>
</comment>
<dbReference type="InterPro" id="IPR036721">
    <property type="entry name" value="RCK_C_sf"/>
</dbReference>
<keyword evidence="4" id="KW-0633">Potassium transport</keyword>
<dbReference type="PROSITE" id="PS51201">
    <property type="entry name" value="RCK_N"/>
    <property type="match status" value="1"/>
</dbReference>
<evidence type="ECO:0000313" key="12">
    <source>
        <dbReference type="Proteomes" id="UP001236663"/>
    </source>
</evidence>
<protein>
    <submittedName>
        <fullName evidence="11">Cation:proton antiporter</fullName>
    </submittedName>
</protein>
<feature type="transmembrane region" description="Helical" evidence="8">
    <location>
        <begin position="225"/>
        <end position="258"/>
    </location>
</feature>
<gene>
    <name evidence="11" type="ORF">QWZ15_10645</name>
</gene>
<dbReference type="InterPro" id="IPR036291">
    <property type="entry name" value="NAD(P)-bd_dom_sf"/>
</dbReference>
<keyword evidence="6 8" id="KW-1133">Transmembrane helix</keyword>
<feature type="transmembrane region" description="Helical" evidence="8">
    <location>
        <begin position="12"/>
        <end position="32"/>
    </location>
</feature>
<dbReference type="EMBL" id="JAUFQS010000009">
    <property type="protein sequence ID" value="MDN3688289.1"/>
    <property type="molecule type" value="Genomic_DNA"/>
</dbReference>
<keyword evidence="4" id="KW-0630">Potassium</keyword>
<evidence type="ECO:0000256" key="8">
    <source>
        <dbReference type="SAM" id="Phobius"/>
    </source>
</evidence>
<evidence type="ECO:0000313" key="11">
    <source>
        <dbReference type="EMBL" id="MDN3688289.1"/>
    </source>
</evidence>
<feature type="transmembrane region" description="Helical" evidence="8">
    <location>
        <begin position="362"/>
        <end position="382"/>
    </location>
</feature>
<proteinExistence type="inferred from homology"/>
<keyword evidence="3" id="KW-0813">Transport</keyword>
<dbReference type="InterPro" id="IPR006037">
    <property type="entry name" value="RCK_C"/>
</dbReference>
<dbReference type="Proteomes" id="UP001236663">
    <property type="component" value="Unassembled WGS sequence"/>
</dbReference>
<keyword evidence="12" id="KW-1185">Reference proteome</keyword>
<feature type="transmembrane region" description="Helical" evidence="8">
    <location>
        <begin position="63"/>
        <end position="82"/>
    </location>
</feature>
<dbReference type="PANTHER" id="PTHR42751:SF3">
    <property type="entry name" value="SODIUM_GLUTAMATE SYMPORTER"/>
    <property type="match status" value="1"/>
</dbReference>
<feature type="domain" description="RCK N-terminal" evidence="9">
    <location>
        <begin position="422"/>
        <end position="539"/>
    </location>
</feature>
<evidence type="ECO:0000256" key="1">
    <source>
        <dbReference type="ARBA" id="ARBA00004141"/>
    </source>
</evidence>
<dbReference type="PANTHER" id="PTHR42751">
    <property type="entry name" value="SODIUM/HYDROGEN EXCHANGER FAMILY/TRKA DOMAIN PROTEIN"/>
    <property type="match status" value="1"/>
</dbReference>
<evidence type="ECO:0000256" key="6">
    <source>
        <dbReference type="ARBA" id="ARBA00022989"/>
    </source>
</evidence>
<name>A0ABT8C8E7_9BACT</name>
<keyword evidence="4" id="KW-0406">Ion transport</keyword>
<feature type="transmembrane region" description="Helical" evidence="8">
    <location>
        <begin position="184"/>
        <end position="204"/>
    </location>
</feature>
<comment type="similarity">
    <text evidence="2">Belongs to the monovalent cation:proton antiporter 2 (CPA2) transporter (TC 2.A.37) family.</text>
</comment>
<feature type="transmembrane region" description="Helical" evidence="8">
    <location>
        <begin position="331"/>
        <end position="350"/>
    </location>
</feature>
<feature type="transmembrane region" description="Helical" evidence="8">
    <location>
        <begin position="304"/>
        <end position="325"/>
    </location>
</feature>
<feature type="transmembrane region" description="Helical" evidence="8">
    <location>
        <begin position="94"/>
        <end position="117"/>
    </location>
</feature>
<dbReference type="InterPro" id="IPR003148">
    <property type="entry name" value="RCK_N"/>
</dbReference>
<dbReference type="Pfam" id="PF00999">
    <property type="entry name" value="Na_H_Exchanger"/>
    <property type="match status" value="1"/>
</dbReference>
<evidence type="ECO:0000259" key="9">
    <source>
        <dbReference type="PROSITE" id="PS51201"/>
    </source>
</evidence>
<feature type="transmembrane region" description="Helical" evidence="8">
    <location>
        <begin position="123"/>
        <end position="143"/>
    </location>
</feature>
<accession>A0ABT8C8E7</accession>
<keyword evidence="7 8" id="KW-0472">Membrane</keyword>
<dbReference type="InterPro" id="IPR006153">
    <property type="entry name" value="Cation/H_exchanger_TM"/>
</dbReference>
<dbReference type="SUPFAM" id="SSF116726">
    <property type="entry name" value="TrkA C-terminal domain-like"/>
    <property type="match status" value="1"/>
</dbReference>
<dbReference type="Pfam" id="PF02080">
    <property type="entry name" value="TrkA_C"/>
    <property type="match status" value="1"/>
</dbReference>
<evidence type="ECO:0000256" key="7">
    <source>
        <dbReference type="ARBA" id="ARBA00023136"/>
    </source>
</evidence>
<dbReference type="RefSeq" id="WP_163386063.1">
    <property type="nucleotide sequence ID" value="NZ_JAUFQS010000009.1"/>
</dbReference>
<reference evidence="12" key="1">
    <citation type="journal article" date="2019" name="Int. J. Syst. Evol. Microbiol.">
        <title>The Global Catalogue of Microorganisms (GCM) 10K type strain sequencing project: providing services to taxonomists for standard genome sequencing and annotation.</title>
        <authorList>
            <consortium name="The Broad Institute Genomics Platform"/>
            <consortium name="The Broad Institute Genome Sequencing Center for Infectious Disease"/>
            <person name="Wu L."/>
            <person name="Ma J."/>
        </authorList>
    </citation>
    <scope>NUCLEOTIDE SEQUENCE [LARGE SCALE GENOMIC DNA]</scope>
    <source>
        <strain evidence="12">CECT 7706</strain>
    </source>
</reference>
<sequence>MNPFILAAAEIPLLSDIVVIFGLATLVILLFMRLKLPTIIGYLLTGAIAGPYGLSLVDASTAVEVLSEIGVILLLFVIGMEFSLKSLMAIKKAVFIGGSLQVLLTIGATTLITYSFGYEWNKAVFFGFLFALSSTAIVLKLLQETGQVNSISGRTTLAILIFQDIIIVPLVLLTPMLAGESDNIFLSLTYMVLKGGLVIVLTILSAKYLIPQLLYRVAKSKNEELFLLSIIVTCFAVAYVTSLLGLSLGLGAFLAGLIISESEYSHHATGKILPFREIFLSFFFVSVGMLFDLSFLLDNILIILALVALTFVVKFLITSLAVKSIGSDFKGAFIVGLSIFQVGEFSLLLAKEGLEYELLDPITYQYFLAISILTMVMTPFILKQREQLAYRVLNIPLPKKIKARFGEKTAVHTTKIETDELGDHLVIIGFGLNGRNLARAAKRANISYAIIEMNPETVRVESAKGEPIMYGDAANPVVLEHVNIHKARVAVIAISNHEATRGIITNIRAITQNAFIIVRTRYVNEIEAMLRLGADEVIPEEFETSIEIFTRVLNKYLVPKGEIDDFTHDVRYHNYEVFRSLQGDSGSTIALDIPEINFAGIKIEKDHGAFIGKPIKEINLREKVGINLVAIKRDGKTKTDIDGDTKIKLGDIVYVVARPEALEKFEEDVSIS</sequence>
<feature type="transmembrane region" description="Helical" evidence="8">
    <location>
        <begin position="155"/>
        <end position="178"/>
    </location>
</feature>
<dbReference type="SUPFAM" id="SSF51735">
    <property type="entry name" value="NAD(P)-binding Rossmann-fold domains"/>
    <property type="match status" value="1"/>
</dbReference>
<feature type="transmembrane region" description="Helical" evidence="8">
    <location>
        <begin position="278"/>
        <end position="297"/>
    </location>
</feature>
<feature type="domain" description="RCK C-terminal" evidence="10">
    <location>
        <begin position="586"/>
        <end position="671"/>
    </location>
</feature>
<evidence type="ECO:0000256" key="2">
    <source>
        <dbReference type="ARBA" id="ARBA00005551"/>
    </source>
</evidence>
<feature type="transmembrane region" description="Helical" evidence="8">
    <location>
        <begin position="39"/>
        <end position="57"/>
    </location>
</feature>
<comment type="caution">
    <text evidence="11">The sequence shown here is derived from an EMBL/GenBank/DDBJ whole genome shotgun (WGS) entry which is preliminary data.</text>
</comment>
<evidence type="ECO:0000259" key="10">
    <source>
        <dbReference type="PROSITE" id="PS51202"/>
    </source>
</evidence>
<dbReference type="Gene3D" id="3.40.50.720">
    <property type="entry name" value="NAD(P)-binding Rossmann-like Domain"/>
    <property type="match status" value="1"/>
</dbReference>
<evidence type="ECO:0000256" key="3">
    <source>
        <dbReference type="ARBA" id="ARBA00022448"/>
    </source>
</evidence>
<dbReference type="Gene3D" id="3.30.70.1450">
    <property type="entry name" value="Regulator of K+ conductance, C-terminal domain"/>
    <property type="match status" value="1"/>
</dbReference>
<organism evidence="11 12">
    <name type="scientific">Cyclobacterium jeungdonense</name>
    <dbReference type="NCBI Taxonomy" id="708087"/>
    <lineage>
        <taxon>Bacteria</taxon>
        <taxon>Pseudomonadati</taxon>
        <taxon>Bacteroidota</taxon>
        <taxon>Cytophagia</taxon>
        <taxon>Cytophagales</taxon>
        <taxon>Cyclobacteriaceae</taxon>
        <taxon>Cyclobacterium</taxon>
    </lineage>
</organism>
<evidence type="ECO:0000256" key="5">
    <source>
        <dbReference type="ARBA" id="ARBA00022692"/>
    </source>
</evidence>
<dbReference type="Pfam" id="PF02254">
    <property type="entry name" value="TrkA_N"/>
    <property type="match status" value="1"/>
</dbReference>